<evidence type="ECO:0000313" key="3">
    <source>
        <dbReference type="Proteomes" id="UP000640786"/>
    </source>
</evidence>
<accession>A0ABR8RAI2</accession>
<dbReference type="RefSeq" id="WP_154310755.1">
    <property type="nucleotide sequence ID" value="NZ_JACSQO010000004.1"/>
</dbReference>
<protein>
    <submittedName>
        <fullName evidence="2">Uncharacterized protein</fullName>
    </submittedName>
</protein>
<dbReference type="EMBL" id="JACSQO010000004">
    <property type="protein sequence ID" value="MBD7944542.1"/>
    <property type="molecule type" value="Genomic_DNA"/>
</dbReference>
<evidence type="ECO:0000313" key="2">
    <source>
        <dbReference type="EMBL" id="MBD7944542.1"/>
    </source>
</evidence>
<gene>
    <name evidence="2" type="ORF">H9650_10485</name>
</gene>
<sequence length="46" mass="5354">MQSLKKWIYQDKPEIIETDMGYSKLISMIGNSTITLIFIGLFINQM</sequence>
<dbReference type="Proteomes" id="UP000640786">
    <property type="component" value="Unassembled WGS sequence"/>
</dbReference>
<proteinExistence type="predicted"/>
<reference evidence="2 3" key="1">
    <citation type="submission" date="2020-08" db="EMBL/GenBank/DDBJ databases">
        <title>A Genomic Blueprint of the Chicken Gut Microbiome.</title>
        <authorList>
            <person name="Gilroy R."/>
            <person name="Ravi A."/>
            <person name="Getino M."/>
            <person name="Pursley I."/>
            <person name="Horton D.L."/>
            <person name="Alikhan N.-F."/>
            <person name="Baker D."/>
            <person name="Gharbi K."/>
            <person name="Hall N."/>
            <person name="Watson M."/>
            <person name="Adriaenssens E.M."/>
            <person name="Foster-Nyarko E."/>
            <person name="Jarju S."/>
            <person name="Secka A."/>
            <person name="Antonio M."/>
            <person name="Oren A."/>
            <person name="Chaudhuri R."/>
            <person name="La Ragione R.M."/>
            <person name="Hildebrand F."/>
            <person name="Pallen M.J."/>
        </authorList>
    </citation>
    <scope>NUCLEOTIDE SEQUENCE [LARGE SCALE GENOMIC DNA]</scope>
    <source>
        <strain evidence="2 3">Sa2BUA9</strain>
    </source>
</reference>
<keyword evidence="1" id="KW-0472">Membrane</keyword>
<feature type="transmembrane region" description="Helical" evidence="1">
    <location>
        <begin position="21"/>
        <end position="43"/>
    </location>
</feature>
<comment type="caution">
    <text evidence="2">The sequence shown here is derived from an EMBL/GenBank/DDBJ whole genome shotgun (WGS) entry which is preliminary data.</text>
</comment>
<organism evidence="2 3">
    <name type="scientific">Psychrobacillus faecigallinarum</name>
    <dbReference type="NCBI Taxonomy" id="2762235"/>
    <lineage>
        <taxon>Bacteria</taxon>
        <taxon>Bacillati</taxon>
        <taxon>Bacillota</taxon>
        <taxon>Bacilli</taxon>
        <taxon>Bacillales</taxon>
        <taxon>Bacillaceae</taxon>
        <taxon>Psychrobacillus</taxon>
    </lineage>
</organism>
<keyword evidence="3" id="KW-1185">Reference proteome</keyword>
<evidence type="ECO:0000256" key="1">
    <source>
        <dbReference type="SAM" id="Phobius"/>
    </source>
</evidence>
<name>A0ABR8RAI2_9BACI</name>
<keyword evidence="1" id="KW-1133">Transmembrane helix</keyword>
<keyword evidence="1" id="KW-0812">Transmembrane</keyword>